<organism evidence="1 2">
    <name type="scientific">Vitis vinifera</name>
    <name type="common">Grape</name>
    <dbReference type="NCBI Taxonomy" id="29760"/>
    <lineage>
        <taxon>Eukaryota</taxon>
        <taxon>Viridiplantae</taxon>
        <taxon>Streptophyta</taxon>
        <taxon>Embryophyta</taxon>
        <taxon>Tracheophyta</taxon>
        <taxon>Spermatophyta</taxon>
        <taxon>Magnoliopsida</taxon>
        <taxon>eudicotyledons</taxon>
        <taxon>Gunneridae</taxon>
        <taxon>Pentapetalae</taxon>
        <taxon>rosids</taxon>
        <taxon>Vitales</taxon>
        <taxon>Vitaceae</taxon>
        <taxon>Viteae</taxon>
        <taxon>Vitis</taxon>
    </lineage>
</organism>
<dbReference type="EMBL" id="QGNW01002694">
    <property type="protein sequence ID" value="RVW12627.1"/>
    <property type="molecule type" value="Genomic_DNA"/>
</dbReference>
<comment type="caution">
    <text evidence="1">The sequence shown here is derived from an EMBL/GenBank/DDBJ whole genome shotgun (WGS) entry which is preliminary data.</text>
</comment>
<protein>
    <submittedName>
        <fullName evidence="1">Uncharacterized protein</fullName>
    </submittedName>
</protein>
<dbReference type="AlphaFoldDB" id="A0A438BNS6"/>
<evidence type="ECO:0000313" key="2">
    <source>
        <dbReference type="Proteomes" id="UP000288805"/>
    </source>
</evidence>
<gene>
    <name evidence="1" type="ORF">CK203_115694</name>
</gene>
<proteinExistence type="predicted"/>
<reference evidence="1 2" key="1">
    <citation type="journal article" date="2018" name="PLoS Genet.">
        <title>Population sequencing reveals clonal diversity and ancestral inbreeding in the grapevine cultivar Chardonnay.</title>
        <authorList>
            <person name="Roach M.J."/>
            <person name="Johnson D.L."/>
            <person name="Bohlmann J."/>
            <person name="van Vuuren H.J."/>
            <person name="Jones S.J."/>
            <person name="Pretorius I.S."/>
            <person name="Schmidt S.A."/>
            <person name="Borneman A.R."/>
        </authorList>
    </citation>
    <scope>NUCLEOTIDE SEQUENCE [LARGE SCALE GENOMIC DNA]</scope>
    <source>
        <strain evidence="2">cv. Chardonnay</strain>
        <tissue evidence="1">Leaf</tissue>
    </source>
</reference>
<evidence type="ECO:0000313" key="1">
    <source>
        <dbReference type="EMBL" id="RVW12627.1"/>
    </source>
</evidence>
<name>A0A438BNS6_VITVI</name>
<sequence length="45" mass="4945">MNNVVEYEACITGLETELDLGVNSWKSMGIPTWLFSRLRVSGGLG</sequence>
<accession>A0A438BNS6</accession>
<dbReference type="Proteomes" id="UP000288805">
    <property type="component" value="Unassembled WGS sequence"/>
</dbReference>